<evidence type="ECO:0000313" key="2">
    <source>
        <dbReference type="Proteomes" id="UP000537141"/>
    </source>
</evidence>
<name>A0A7X0NKF1_9GAMM</name>
<dbReference type="AlphaFoldDB" id="A0A7X0NKF1"/>
<dbReference type="EMBL" id="JACHHU010000047">
    <property type="protein sequence ID" value="MBB6545073.1"/>
    <property type="molecule type" value="Genomic_DNA"/>
</dbReference>
<dbReference type="InterPro" id="IPR028964">
    <property type="entry name" value="Imm8"/>
</dbReference>
<proteinExistence type="predicted"/>
<dbReference type="Proteomes" id="UP000537141">
    <property type="component" value="Unassembled WGS sequence"/>
</dbReference>
<gene>
    <name evidence="1" type="ORF">HNQ55_003615</name>
</gene>
<sequence>MKAKLKNLNGIDFELDSFWPDDEDNFCIYIRAMIGPDDADGEESFDIQVCTLHWLKSQIIDEKVIFGFQMMIVSEYDVDIIKAKIIDFCETCSGNNWKDIGTKLNLIGTWEFQDYKPYAL</sequence>
<comment type="caution">
    <text evidence="1">The sequence shown here is derived from an EMBL/GenBank/DDBJ whole genome shotgun (WGS) entry which is preliminary data.</text>
</comment>
<protein>
    <recommendedName>
        <fullName evidence="3">Immunity protein 8</fullName>
    </recommendedName>
</protein>
<reference evidence="1 2" key="1">
    <citation type="submission" date="2020-08" db="EMBL/GenBank/DDBJ databases">
        <title>Genomic Encyclopedia of Type Strains, Phase IV (KMG-IV): sequencing the most valuable type-strain genomes for metagenomic binning, comparative biology and taxonomic classification.</title>
        <authorList>
            <person name="Goeker M."/>
        </authorList>
    </citation>
    <scope>NUCLEOTIDE SEQUENCE [LARGE SCALE GENOMIC DNA]</scope>
    <source>
        <strain evidence="1 2">DSM 26287</strain>
    </source>
</reference>
<evidence type="ECO:0008006" key="3">
    <source>
        <dbReference type="Google" id="ProtNLM"/>
    </source>
</evidence>
<accession>A0A7X0NKF1</accession>
<dbReference type="RefSeq" id="WP_246455047.1">
    <property type="nucleotide sequence ID" value="NZ_AP027362.1"/>
</dbReference>
<organism evidence="1 2">
    <name type="scientific">Thalassotalea piscium</name>
    <dbReference type="NCBI Taxonomy" id="1230533"/>
    <lineage>
        <taxon>Bacteria</taxon>
        <taxon>Pseudomonadati</taxon>
        <taxon>Pseudomonadota</taxon>
        <taxon>Gammaproteobacteria</taxon>
        <taxon>Alteromonadales</taxon>
        <taxon>Colwelliaceae</taxon>
        <taxon>Thalassotalea</taxon>
    </lineage>
</organism>
<dbReference type="Pfam" id="PF15586">
    <property type="entry name" value="Imm8"/>
    <property type="match status" value="1"/>
</dbReference>
<keyword evidence="2" id="KW-1185">Reference proteome</keyword>
<evidence type="ECO:0000313" key="1">
    <source>
        <dbReference type="EMBL" id="MBB6545073.1"/>
    </source>
</evidence>